<accession>K0KTU3</accession>
<dbReference type="PROSITE" id="PS50294">
    <property type="entry name" value="WD_REPEATS_REGION"/>
    <property type="match status" value="1"/>
</dbReference>
<feature type="repeat" description="WD" evidence="3">
    <location>
        <begin position="260"/>
        <end position="301"/>
    </location>
</feature>
<dbReference type="SUPFAM" id="SSF50978">
    <property type="entry name" value="WD40 repeat-like"/>
    <property type="match status" value="1"/>
</dbReference>
<dbReference type="InterPro" id="IPR036322">
    <property type="entry name" value="WD40_repeat_dom_sf"/>
</dbReference>
<dbReference type="SMART" id="SM00320">
    <property type="entry name" value="WD40"/>
    <property type="match status" value="3"/>
</dbReference>
<comment type="caution">
    <text evidence="4">The sequence shown here is derived from an EMBL/GenBank/DDBJ whole genome shotgun (WGS) entry which is preliminary data.</text>
</comment>
<reference evidence="4 5" key="1">
    <citation type="journal article" date="2012" name="Eukaryot. Cell">
        <title>Draft genome sequence of Wickerhamomyces ciferrii NRRL Y-1031 F-60-10.</title>
        <authorList>
            <person name="Schneider J."/>
            <person name="Andrea H."/>
            <person name="Blom J."/>
            <person name="Jaenicke S."/>
            <person name="Ruckert C."/>
            <person name="Schorsch C."/>
            <person name="Szczepanowski R."/>
            <person name="Farwick M."/>
            <person name="Goesmann A."/>
            <person name="Puhler A."/>
            <person name="Schaffer S."/>
            <person name="Tauch A."/>
            <person name="Kohler T."/>
            <person name="Brinkrolf K."/>
        </authorList>
    </citation>
    <scope>NUCLEOTIDE SEQUENCE [LARGE SCALE GENOMIC DNA]</scope>
    <source>
        <strain evidence="5">ATCC 14091 / BCRC 22168 / CBS 111 / JCM 3599 / NBRC 0793 / NRRL Y-1031 F-60-10</strain>
    </source>
</reference>
<evidence type="ECO:0000256" key="1">
    <source>
        <dbReference type="ARBA" id="ARBA00022574"/>
    </source>
</evidence>
<dbReference type="Proteomes" id="UP000009328">
    <property type="component" value="Unassembled WGS sequence"/>
</dbReference>
<keyword evidence="1 3" id="KW-0853">WD repeat</keyword>
<dbReference type="GO" id="GO:0032991">
    <property type="term" value="C:protein-containing complex"/>
    <property type="evidence" value="ECO:0007669"/>
    <property type="project" value="UniProtKB-ARBA"/>
</dbReference>
<gene>
    <name evidence="4" type="ORF">BN7_4362</name>
</gene>
<sequence>MVNIYSVAISKPYTITASGDGYLKFWSNHITETDTAKENVKEVFVHKTGLHHVAVFEDFVDTTRIGLVATVSFSGEVFFYIINQTDGSISPIDVQLNGKGNRDSYWAIQFSKDEESKSHKFGATQATGVTKIWSFTIDSLTSATFTIHGEIKPQTKNFATSLDISYNKSLLATGFKNGDVVLTQTETSKPVYTFHNFGLKGSSQSSSTIRSVKFSPLGTLLAVASDSGSYGTITLYDTIYGENVGNFTIPSHSTQVHVGAYAHEGWVFEIDFNETGELLVSSGYDGKIRVWNVTTREREATIALSITDYDDDDIPIDENATSAAVGVKFIDKGIRGGAGGDSNDGLAIISLDRGIRWFREAGGI</sequence>
<dbReference type="PROSITE" id="PS50082">
    <property type="entry name" value="WD_REPEATS_2"/>
    <property type="match status" value="1"/>
</dbReference>
<keyword evidence="5" id="KW-1185">Reference proteome</keyword>
<dbReference type="InterPro" id="IPR019775">
    <property type="entry name" value="WD40_repeat_CS"/>
</dbReference>
<organism evidence="4 5">
    <name type="scientific">Wickerhamomyces ciferrii (strain ATCC 14091 / BCRC 22168 / CBS 111 / JCM 3599 / NBRC 0793 / NRRL Y-1031 F-60-10)</name>
    <name type="common">Yeast</name>
    <name type="synonym">Pichia ciferrii</name>
    <dbReference type="NCBI Taxonomy" id="1206466"/>
    <lineage>
        <taxon>Eukaryota</taxon>
        <taxon>Fungi</taxon>
        <taxon>Dikarya</taxon>
        <taxon>Ascomycota</taxon>
        <taxon>Saccharomycotina</taxon>
        <taxon>Saccharomycetes</taxon>
        <taxon>Phaffomycetales</taxon>
        <taxon>Wickerhamomycetaceae</taxon>
        <taxon>Wickerhamomyces</taxon>
    </lineage>
</organism>
<dbReference type="Pfam" id="PF00400">
    <property type="entry name" value="WD40"/>
    <property type="match status" value="2"/>
</dbReference>
<proteinExistence type="predicted"/>
<evidence type="ECO:0000256" key="3">
    <source>
        <dbReference type="PROSITE-ProRule" id="PRU00221"/>
    </source>
</evidence>
<dbReference type="AlphaFoldDB" id="K0KTU3"/>
<dbReference type="eggNOG" id="KOG4155">
    <property type="taxonomic scope" value="Eukaryota"/>
</dbReference>
<protein>
    <submittedName>
        <fullName evidence="4">WD repeat-containing protein</fullName>
    </submittedName>
</protein>
<evidence type="ECO:0000256" key="2">
    <source>
        <dbReference type="ARBA" id="ARBA00022737"/>
    </source>
</evidence>
<keyword evidence="2" id="KW-0677">Repeat</keyword>
<dbReference type="PROSITE" id="PS00678">
    <property type="entry name" value="WD_REPEATS_1"/>
    <property type="match status" value="1"/>
</dbReference>
<dbReference type="PANTHER" id="PTHR44090:SF1">
    <property type="entry name" value="SUPERKILLER COMPLEX PROTEIN 8"/>
    <property type="match status" value="1"/>
</dbReference>
<dbReference type="FunCoup" id="K0KTU3">
    <property type="interactions" value="164"/>
</dbReference>
<dbReference type="GO" id="GO:0005634">
    <property type="term" value="C:nucleus"/>
    <property type="evidence" value="ECO:0007669"/>
    <property type="project" value="TreeGrafter"/>
</dbReference>
<dbReference type="InterPro" id="IPR001680">
    <property type="entry name" value="WD40_rpt"/>
</dbReference>
<dbReference type="HOGENOM" id="CLU_065016_0_0_1"/>
<dbReference type="Gene3D" id="2.130.10.10">
    <property type="entry name" value="YVTN repeat-like/Quinoprotein amine dehydrogenase"/>
    <property type="match status" value="1"/>
</dbReference>
<name>K0KTU3_WICCF</name>
<dbReference type="InterPro" id="IPR051510">
    <property type="entry name" value="SKI8"/>
</dbReference>
<dbReference type="STRING" id="1206466.K0KTU3"/>
<dbReference type="InParanoid" id="K0KTU3"/>
<dbReference type="PANTHER" id="PTHR44090">
    <property type="entry name" value="WD REPEAT-CONTAINING PROTEIN 61"/>
    <property type="match status" value="1"/>
</dbReference>
<evidence type="ECO:0000313" key="5">
    <source>
        <dbReference type="Proteomes" id="UP000009328"/>
    </source>
</evidence>
<evidence type="ECO:0000313" key="4">
    <source>
        <dbReference type="EMBL" id="CCH44794.1"/>
    </source>
</evidence>
<dbReference type="EMBL" id="CAIF01000154">
    <property type="protein sequence ID" value="CCH44794.1"/>
    <property type="molecule type" value="Genomic_DNA"/>
</dbReference>
<dbReference type="InterPro" id="IPR015943">
    <property type="entry name" value="WD40/YVTN_repeat-like_dom_sf"/>
</dbReference>